<dbReference type="Pfam" id="PF01607">
    <property type="entry name" value="CBM_14"/>
    <property type="match status" value="1"/>
</dbReference>
<dbReference type="PROSITE" id="PS50234">
    <property type="entry name" value="VWFA"/>
    <property type="match status" value="1"/>
</dbReference>
<protein>
    <submittedName>
        <fullName evidence="4">Uncharacterized protein</fullName>
    </submittedName>
</protein>
<feature type="compositionally biased region" description="Basic and acidic residues" evidence="1">
    <location>
        <begin position="457"/>
        <end position="472"/>
    </location>
</feature>
<feature type="region of interest" description="Disordered" evidence="1">
    <location>
        <begin position="1226"/>
        <end position="1281"/>
    </location>
</feature>
<feature type="domain" description="VWFA" evidence="2">
    <location>
        <begin position="489"/>
        <end position="656"/>
    </location>
</feature>
<feature type="compositionally biased region" description="Basic and acidic residues" evidence="1">
    <location>
        <begin position="1472"/>
        <end position="1488"/>
    </location>
</feature>
<evidence type="ECO:0000259" key="2">
    <source>
        <dbReference type="PROSITE" id="PS50234"/>
    </source>
</evidence>
<feature type="compositionally biased region" description="Polar residues" evidence="1">
    <location>
        <begin position="1240"/>
        <end position="1262"/>
    </location>
</feature>
<dbReference type="InterPro" id="IPR036465">
    <property type="entry name" value="vWFA_dom_sf"/>
</dbReference>
<accession>A0A8B6EST3</accession>
<sequence>MQFRWINLDCAFICLIIIVGNYYCFAGDSGETNNQVQPDNVQDGHELNADSTVGDVSSINPTVAAEHDNGFELNPSPQDDSVDVPSVSNGDNSNTDQVQADTDALDNGNTADEREHGFTGEGSNDNNANGDIESGNTIIRNSNIQGGRTNDNNDQTGSQTDIDNVDLLTGSSNDGINFRSAEPIKTEKSNDEGYGPNSDNVKGDVSRKDDLKVADGVSSNSDVSDNTASDSSDETVDGTNHRQDNSNGTSNSNDIADHNENDFFKEKENLVSDRTHEIDSMSNTFENAVSDEASDRMGEMMETFQEGQNNYKNQEHSNHKTFNLYDYDSDQNLFAVYGKLHVDKKKNKNDKQLSENSESTEELQDSNINIHNFEGEHVLGKSQVKMFFNWNKKNLSKGKNETDNMYWTYGNINSKDVGDDSQTINPLRTILRQDDSDSSDSSENNRRKKNNYSSNIRLDKSSEDSSDSSEKSRNKKIRRRKKSSCKKIDVIFVVDSSDDVSETEFRYIKQTLIKISKMLQNYRHSRMGVVSYGTRISDVIHLSNNASVMSRSIQMLKASGGSNKPYLGILAGRASFSDDISDSTKKIIVFIASGLQQYTKPTSQQAKMAREEGINVMTIGFGEGAVRHDLEEVASRRSMVYIYDRAAKIYENADKLPLYMCKAAKRRTRNDESNRTEKNSSSEESDEYNGSGSESDVNSRHASYRSMDTSTSEEYYGKDEGSGSGNDKGSYNESDEWYESSGDESDMLEKSDENDNSGNSSDEENSNSRNRSDKKSGSASSDESDKSENNQDIDASSSDESDNSNENSDNGINSSSSDESSDSDNNNSDESNAGSSDSSNNSNDADTSSSDSSNNSDDSDTSSADNSNNSNDSDTSSADNSDNSNDGDTSSSDSSNSSNDGDASSSDSSNEGDDSSSDSSDSAERWKASDSDEAEADRSLLRNKPEDLCRNSVMIRGVGYKVHPTHCDKFIQCYFDGFGNTRASLKTCPFGEYWDQHNVACVDAQMANCPNDPCKASALLTRAIKNSCRSYWGCHKGQSVVKCCPEKMSYQPRKGCVPDPDCKSECPPEEGPEYGTCDKKPLFGKPFLYKQWIESGHWVEMLCAPGTLFDDNDCGCTMRSTHMTSLGVRAIAKETCKPELYLPFCQGVKDWSNKNTLVQNEDDRVVVVNGKAYFDGKSSLFIPRFSGAHYGESIYIKIRYKPVFSDDTPDIQTVAKNELVDETRRKRSILSRQRRDLNTENDGQNGDTIGSTNTETNQNVESNLEPMKDTELPSQNERSSFSNVEINSQNMAEFSVSNNQHSNDDSQHSSSFGDISNKEVNDGAILDSSNNGNDNKDEQDISLSGTNDINDINDDTNSINEKGLSDDTADDNMILTSQSSGEAGNVKDLNSKNKDDDGDGNDNSISMSKSSGEIEKSADNIQSGKSSSDSDSVTITFKELLRRRMVEIAIKMNHTFRAGSVMGTGNSVQNDNSEHEVSSNVQNDKDSGSGESYFKDWFANSDEKSERIDFKQDQNNDLASSQERIDQNNGISNQGVKQGSHINDGSSSEDNEKQNKNLKEFQSSSSIRGRKFTFSHGSGEKRDFYRDYSSDDGNNEGDAIESWENSSEENTIRRRKVKTRNNSDSSDDSQKSDDSSGQKRRRKNTRGSRNSDKDTDSDVSSAISEGYVDSNFELSSDFGNSNLEADITGLGVNHQTGEMYFAKTNIDEKRERLKSIRRIRRERNEMLREMENSRLEIINNVNLNEKRFQQNPRSDMALISNGACSRKSKNCLEDPSLSIGTSRDATSFFVYATESKRTNIKLSKSDNDDDDWRTVIFTINEGVFRAYDEDSTDFEPVSGPVKTTFAGIYIGQGTGMENFKGYMDEVYIYFCKPEELDDFKSMELPKKKTSSDDSCDYMNENIVKQNSETNEEIIVESVEPWWGE</sequence>
<dbReference type="PROSITE" id="PS50940">
    <property type="entry name" value="CHIT_BIND_II"/>
    <property type="match status" value="1"/>
</dbReference>
<dbReference type="InterPro" id="IPR002035">
    <property type="entry name" value="VWF_A"/>
</dbReference>
<feature type="compositionally biased region" description="Acidic residues" evidence="1">
    <location>
        <begin position="733"/>
        <end position="746"/>
    </location>
</feature>
<dbReference type="GO" id="GO:0005576">
    <property type="term" value="C:extracellular region"/>
    <property type="evidence" value="ECO:0007669"/>
    <property type="project" value="InterPro"/>
</dbReference>
<feature type="compositionally biased region" description="Polar residues" evidence="1">
    <location>
        <begin position="49"/>
        <end position="61"/>
    </location>
</feature>
<dbReference type="SUPFAM" id="SSF49899">
    <property type="entry name" value="Concanavalin A-like lectins/glucanases"/>
    <property type="match status" value="1"/>
</dbReference>
<reference evidence="4" key="1">
    <citation type="submission" date="2018-11" db="EMBL/GenBank/DDBJ databases">
        <authorList>
            <person name="Alioto T."/>
            <person name="Alioto T."/>
        </authorList>
    </citation>
    <scope>NUCLEOTIDE SEQUENCE</scope>
</reference>
<organism evidence="4 5">
    <name type="scientific">Mytilus galloprovincialis</name>
    <name type="common">Mediterranean mussel</name>
    <dbReference type="NCBI Taxonomy" id="29158"/>
    <lineage>
        <taxon>Eukaryota</taxon>
        <taxon>Metazoa</taxon>
        <taxon>Spiralia</taxon>
        <taxon>Lophotrochozoa</taxon>
        <taxon>Mollusca</taxon>
        <taxon>Bivalvia</taxon>
        <taxon>Autobranchia</taxon>
        <taxon>Pteriomorphia</taxon>
        <taxon>Mytilida</taxon>
        <taxon>Mytiloidea</taxon>
        <taxon>Mytilidae</taxon>
        <taxon>Mytilinae</taxon>
        <taxon>Mytilus</taxon>
    </lineage>
</organism>
<dbReference type="InterPro" id="IPR013320">
    <property type="entry name" value="ConA-like_dom_sf"/>
</dbReference>
<evidence type="ECO:0000313" key="5">
    <source>
        <dbReference type="Proteomes" id="UP000596742"/>
    </source>
</evidence>
<dbReference type="SUPFAM" id="SSF53300">
    <property type="entry name" value="vWA-like"/>
    <property type="match status" value="1"/>
</dbReference>
<feature type="region of interest" description="Disordered" evidence="1">
    <location>
        <begin position="1459"/>
        <end position="1495"/>
    </location>
</feature>
<dbReference type="InterPro" id="IPR002557">
    <property type="entry name" value="Chitin-bd_dom"/>
</dbReference>
<feature type="region of interest" description="Disordered" evidence="1">
    <location>
        <begin position="666"/>
        <end position="939"/>
    </location>
</feature>
<feature type="compositionally biased region" description="Basic and acidic residues" evidence="1">
    <location>
        <begin position="922"/>
        <end position="939"/>
    </location>
</feature>
<feature type="compositionally biased region" description="Low complexity" evidence="1">
    <location>
        <begin position="804"/>
        <end position="909"/>
    </location>
</feature>
<feature type="region of interest" description="Disordered" evidence="1">
    <location>
        <begin position="429"/>
        <end position="480"/>
    </location>
</feature>
<evidence type="ECO:0000313" key="4">
    <source>
        <dbReference type="EMBL" id="VDI39393.1"/>
    </source>
</evidence>
<feature type="compositionally biased region" description="Basic and acidic residues" evidence="1">
    <location>
        <begin position="1578"/>
        <end position="1589"/>
    </location>
</feature>
<dbReference type="SMART" id="SM00327">
    <property type="entry name" value="VWA"/>
    <property type="match status" value="1"/>
</dbReference>
<proteinExistence type="predicted"/>
<feature type="compositionally biased region" description="Polar residues" evidence="1">
    <location>
        <begin position="1272"/>
        <end position="1281"/>
    </location>
</feature>
<feature type="compositionally biased region" description="Low complexity" evidence="1">
    <location>
        <begin position="214"/>
        <end position="230"/>
    </location>
</feature>
<evidence type="ECO:0000259" key="3">
    <source>
        <dbReference type="PROSITE" id="PS50940"/>
    </source>
</evidence>
<dbReference type="Gene3D" id="3.40.50.410">
    <property type="entry name" value="von Willebrand factor, type A domain"/>
    <property type="match status" value="1"/>
</dbReference>
<comment type="caution">
    <text evidence="4">The sequence shown here is derived from an EMBL/GenBank/DDBJ whole genome shotgun (WGS) entry which is preliminary data.</text>
</comment>
<feature type="compositionally biased region" description="Basic and acidic residues" evidence="1">
    <location>
        <begin position="1628"/>
        <end position="1637"/>
    </location>
</feature>
<evidence type="ECO:0000256" key="1">
    <source>
        <dbReference type="SAM" id="MobiDB-lite"/>
    </source>
</evidence>
<feature type="region of interest" description="Disordered" evidence="1">
    <location>
        <begin position="345"/>
        <end position="365"/>
    </location>
</feature>
<feature type="compositionally biased region" description="Basic and acidic residues" evidence="1">
    <location>
        <begin position="201"/>
        <end position="213"/>
    </location>
</feature>
<feature type="compositionally biased region" description="Polar residues" evidence="1">
    <location>
        <begin position="1515"/>
        <end position="1548"/>
    </location>
</feature>
<dbReference type="Pfam" id="PF13519">
    <property type="entry name" value="VWA_2"/>
    <property type="match status" value="1"/>
</dbReference>
<dbReference type="GO" id="GO:0008061">
    <property type="term" value="F:chitin binding"/>
    <property type="evidence" value="ECO:0007669"/>
    <property type="project" value="InterPro"/>
</dbReference>
<feature type="compositionally biased region" description="Polar residues" evidence="1">
    <location>
        <begin position="245"/>
        <end position="254"/>
    </location>
</feature>
<dbReference type="SUPFAM" id="SSF57625">
    <property type="entry name" value="Invertebrate chitin-binding proteins"/>
    <property type="match status" value="1"/>
</dbReference>
<dbReference type="InterPro" id="IPR036508">
    <property type="entry name" value="Chitin-bd_dom_sf"/>
</dbReference>
<gene>
    <name evidence="4" type="ORF">MGAL_10B041136</name>
</gene>
<dbReference type="CDD" id="cd00198">
    <property type="entry name" value="vWFA"/>
    <property type="match status" value="1"/>
</dbReference>
<name>A0A8B6EST3_MYTGA</name>
<feature type="compositionally biased region" description="Basic and acidic residues" evidence="1">
    <location>
        <begin position="182"/>
        <end position="191"/>
    </location>
</feature>
<feature type="compositionally biased region" description="Basic and acidic residues" evidence="1">
    <location>
        <begin position="1550"/>
        <end position="1559"/>
    </location>
</feature>
<dbReference type="SMART" id="SM00494">
    <property type="entry name" value="ChtBD2"/>
    <property type="match status" value="3"/>
</dbReference>
<feature type="compositionally biased region" description="Polar residues" evidence="1">
    <location>
        <begin position="121"/>
        <end position="162"/>
    </location>
</feature>
<feature type="region of interest" description="Disordered" evidence="1">
    <location>
        <begin position="1512"/>
        <end position="1661"/>
    </location>
</feature>
<feature type="region of interest" description="Disordered" evidence="1">
    <location>
        <begin position="35"/>
        <end position="258"/>
    </location>
</feature>
<feature type="compositionally biased region" description="Basic and acidic residues" evidence="1">
    <location>
        <begin position="669"/>
        <end position="681"/>
    </location>
</feature>
<dbReference type="EMBL" id="UYJE01005687">
    <property type="protein sequence ID" value="VDI39393.1"/>
    <property type="molecule type" value="Genomic_DNA"/>
</dbReference>
<feature type="domain" description="Chitin-binding type-2" evidence="3">
    <location>
        <begin position="946"/>
        <end position="1011"/>
    </location>
</feature>
<dbReference type="Proteomes" id="UP000596742">
    <property type="component" value="Unassembled WGS sequence"/>
</dbReference>
<keyword evidence="5" id="KW-1185">Reference proteome</keyword>
<dbReference type="Gene3D" id="2.170.140.10">
    <property type="entry name" value="Chitin binding domain"/>
    <property type="match status" value="1"/>
</dbReference>
<feature type="region of interest" description="Disordered" evidence="1">
    <location>
        <begin position="1296"/>
        <end position="1432"/>
    </location>
</feature>
<dbReference type="OrthoDB" id="6124873at2759"/>
<feature type="compositionally biased region" description="Polar residues" evidence="1">
    <location>
        <begin position="86"/>
        <end position="100"/>
    </location>
</feature>